<keyword evidence="4" id="KW-1185">Reference proteome</keyword>
<reference evidence="3 4" key="1">
    <citation type="submission" date="2019-03" db="EMBL/GenBank/DDBJ databases">
        <title>Genomic Encyclopedia of Archaeal and Bacterial Type Strains, Phase II (KMG-II): from individual species to whole genera.</title>
        <authorList>
            <person name="Goeker M."/>
        </authorList>
    </citation>
    <scope>NUCLEOTIDE SEQUENCE [LARGE SCALE GENOMIC DNA]</scope>
    <source>
        <strain evidence="3 4">DSM 19034</strain>
    </source>
</reference>
<feature type="transmembrane region" description="Helical" evidence="1">
    <location>
        <begin position="54"/>
        <end position="79"/>
    </location>
</feature>
<dbReference type="RefSeq" id="WP_133555100.1">
    <property type="nucleotide sequence ID" value="NZ_SNWM01000002.1"/>
</dbReference>
<dbReference type="PANTHER" id="PTHR23028">
    <property type="entry name" value="ACETYLTRANSFERASE"/>
    <property type="match status" value="1"/>
</dbReference>
<gene>
    <name evidence="3" type="ORF">CLV32_2138</name>
</gene>
<feature type="domain" description="Acyltransferase 3" evidence="2">
    <location>
        <begin position="24"/>
        <end position="328"/>
    </location>
</feature>
<evidence type="ECO:0000259" key="2">
    <source>
        <dbReference type="Pfam" id="PF01757"/>
    </source>
</evidence>
<name>A0A4R6IM53_9SPHI</name>
<dbReference type="AlphaFoldDB" id="A0A4R6IM53"/>
<feature type="transmembrane region" description="Helical" evidence="1">
    <location>
        <begin position="226"/>
        <end position="243"/>
    </location>
</feature>
<dbReference type="Proteomes" id="UP000295499">
    <property type="component" value="Unassembled WGS sequence"/>
</dbReference>
<comment type="caution">
    <text evidence="3">The sequence shown here is derived from an EMBL/GenBank/DDBJ whole genome shotgun (WGS) entry which is preliminary data.</text>
</comment>
<feature type="transmembrane region" description="Helical" evidence="1">
    <location>
        <begin position="249"/>
        <end position="269"/>
    </location>
</feature>
<feature type="transmembrane region" description="Helical" evidence="1">
    <location>
        <begin position="195"/>
        <end position="217"/>
    </location>
</feature>
<accession>A0A4R6IM53</accession>
<dbReference type="GO" id="GO:0000271">
    <property type="term" value="P:polysaccharide biosynthetic process"/>
    <property type="evidence" value="ECO:0007669"/>
    <property type="project" value="TreeGrafter"/>
</dbReference>
<feature type="transmembrane region" description="Helical" evidence="1">
    <location>
        <begin position="160"/>
        <end position="189"/>
    </location>
</feature>
<evidence type="ECO:0000256" key="1">
    <source>
        <dbReference type="SAM" id="Phobius"/>
    </source>
</evidence>
<dbReference type="EMBL" id="SNWM01000002">
    <property type="protein sequence ID" value="TDO23151.1"/>
    <property type="molecule type" value="Genomic_DNA"/>
</dbReference>
<dbReference type="Pfam" id="PF01757">
    <property type="entry name" value="Acyl_transf_3"/>
    <property type="match status" value="1"/>
</dbReference>
<sequence length="364" mass="41550">MLDILFGGTHFLSKAKMKGHNAMIDLLRFFAAFIVTIFHLNLELAPVENWYRHVISYGWTGFPIFFVISGYCILLSTYHSKDWIDFSLKRFFRIFPAYWVSLLVVLAAAIFQKLYTGTNSVHNIPQSATELLANITMLTAPFSAVKTMSMVYWSLTCELLFYLLIAGVLIFRKGISIYLLLIISIISLITPIQKIGVLFFLDQWPGFSLGIVIYYLLHGSNRAERACSLLLLIISLCGLYLKFIVQGNIAYAVAAVISFILILSSNFLAIRENSISRLGKYSYSVYLLHVPIGIFIFSRFRNEYTKTNLAANIIYDLVVYAIISVFAILMFQYVERKGIVYGKLVRADLGKIKRKLYHKRAVDH</sequence>
<dbReference type="OrthoDB" id="290051at2"/>
<dbReference type="InterPro" id="IPR050879">
    <property type="entry name" value="Acyltransferase_3"/>
</dbReference>
<protein>
    <submittedName>
        <fullName evidence="3">Peptidoglycan/LPS O-acetylase OafA/YrhL</fullName>
    </submittedName>
</protein>
<evidence type="ECO:0000313" key="4">
    <source>
        <dbReference type="Proteomes" id="UP000295499"/>
    </source>
</evidence>
<keyword evidence="1" id="KW-0812">Transmembrane</keyword>
<proteinExistence type="predicted"/>
<evidence type="ECO:0000313" key="3">
    <source>
        <dbReference type="EMBL" id="TDO23151.1"/>
    </source>
</evidence>
<feature type="transmembrane region" description="Helical" evidence="1">
    <location>
        <begin position="281"/>
        <end position="301"/>
    </location>
</feature>
<feature type="transmembrane region" description="Helical" evidence="1">
    <location>
        <begin position="91"/>
        <end position="111"/>
    </location>
</feature>
<feature type="transmembrane region" description="Helical" evidence="1">
    <location>
        <begin position="313"/>
        <end position="334"/>
    </location>
</feature>
<dbReference type="GO" id="GO:0016747">
    <property type="term" value="F:acyltransferase activity, transferring groups other than amino-acyl groups"/>
    <property type="evidence" value="ECO:0007669"/>
    <property type="project" value="InterPro"/>
</dbReference>
<dbReference type="GO" id="GO:0016020">
    <property type="term" value="C:membrane"/>
    <property type="evidence" value="ECO:0007669"/>
    <property type="project" value="TreeGrafter"/>
</dbReference>
<dbReference type="InterPro" id="IPR002656">
    <property type="entry name" value="Acyl_transf_3_dom"/>
</dbReference>
<dbReference type="PANTHER" id="PTHR23028:SF53">
    <property type="entry name" value="ACYL_TRANSF_3 DOMAIN-CONTAINING PROTEIN"/>
    <property type="match status" value="1"/>
</dbReference>
<keyword evidence="1" id="KW-0472">Membrane</keyword>
<feature type="transmembrane region" description="Helical" evidence="1">
    <location>
        <begin position="22"/>
        <end position="42"/>
    </location>
</feature>
<organism evidence="3 4">
    <name type="scientific">Pedobacter duraquae</name>
    <dbReference type="NCBI Taxonomy" id="425511"/>
    <lineage>
        <taxon>Bacteria</taxon>
        <taxon>Pseudomonadati</taxon>
        <taxon>Bacteroidota</taxon>
        <taxon>Sphingobacteriia</taxon>
        <taxon>Sphingobacteriales</taxon>
        <taxon>Sphingobacteriaceae</taxon>
        <taxon>Pedobacter</taxon>
    </lineage>
</organism>
<keyword evidence="1" id="KW-1133">Transmembrane helix</keyword>